<dbReference type="CDD" id="cd02120">
    <property type="entry name" value="PA_subtilisin_like"/>
    <property type="match status" value="1"/>
</dbReference>
<organism evidence="10">
    <name type="scientific">Daucus carota subsp. sativus</name>
    <name type="common">Carrot</name>
    <dbReference type="NCBI Taxonomy" id="79200"/>
    <lineage>
        <taxon>Eukaryota</taxon>
        <taxon>Viridiplantae</taxon>
        <taxon>Streptophyta</taxon>
        <taxon>Embryophyta</taxon>
        <taxon>Tracheophyta</taxon>
        <taxon>Spermatophyta</taxon>
        <taxon>Magnoliopsida</taxon>
        <taxon>eudicotyledons</taxon>
        <taxon>Gunneridae</taxon>
        <taxon>Pentapetalae</taxon>
        <taxon>asterids</taxon>
        <taxon>campanulids</taxon>
        <taxon>Apiales</taxon>
        <taxon>Apiaceae</taxon>
        <taxon>Apioideae</taxon>
        <taxon>Scandiceae</taxon>
        <taxon>Daucinae</taxon>
        <taxon>Daucus</taxon>
        <taxon>Daucus sect. Daucus</taxon>
    </lineage>
</organism>
<keyword evidence="2" id="KW-0645">Protease</keyword>
<dbReference type="Gramene" id="KZN00655">
    <property type="protein sequence ID" value="KZN00655"/>
    <property type="gene ID" value="DCAR_009409"/>
</dbReference>
<evidence type="ECO:0000259" key="7">
    <source>
        <dbReference type="Pfam" id="PF00082"/>
    </source>
</evidence>
<evidence type="ECO:0000256" key="1">
    <source>
        <dbReference type="ARBA" id="ARBA00011073"/>
    </source>
</evidence>
<evidence type="ECO:0000256" key="6">
    <source>
        <dbReference type="PROSITE-ProRule" id="PRU01240"/>
    </source>
</evidence>
<proteinExistence type="inferred from homology"/>
<dbReference type="Gene3D" id="3.50.30.30">
    <property type="match status" value="1"/>
</dbReference>
<accession>A0A166A284</accession>
<evidence type="ECO:0000256" key="2">
    <source>
        <dbReference type="ARBA" id="ARBA00022670"/>
    </source>
</evidence>
<dbReference type="OMA" id="PAYNDFI"/>
<evidence type="ECO:0000256" key="5">
    <source>
        <dbReference type="ARBA" id="ARBA00022825"/>
    </source>
</evidence>
<dbReference type="Gene3D" id="3.30.70.80">
    <property type="entry name" value="Peptidase S8 propeptide/proteinase inhibitor I9"/>
    <property type="match status" value="1"/>
</dbReference>
<dbReference type="Pfam" id="PF00082">
    <property type="entry name" value="Peptidase_S8"/>
    <property type="match status" value="1"/>
</dbReference>
<keyword evidence="5" id="KW-0720">Serine protease</keyword>
<dbReference type="Pfam" id="PF05922">
    <property type="entry name" value="Inhibitor_I9"/>
    <property type="match status" value="1"/>
</dbReference>
<dbReference type="InterPro" id="IPR010259">
    <property type="entry name" value="S8pro/Inhibitor_I9"/>
</dbReference>
<dbReference type="Gene3D" id="3.40.50.200">
    <property type="entry name" value="Peptidase S8/S53 domain"/>
    <property type="match status" value="1"/>
</dbReference>
<dbReference type="Pfam" id="PF17766">
    <property type="entry name" value="fn3_6"/>
    <property type="match status" value="1"/>
</dbReference>
<dbReference type="PROSITE" id="PS51892">
    <property type="entry name" value="SUBTILASE"/>
    <property type="match status" value="1"/>
</dbReference>
<dbReference type="SUPFAM" id="SSF52743">
    <property type="entry name" value="Subtilisin-like"/>
    <property type="match status" value="1"/>
</dbReference>
<feature type="domain" description="Inhibitor I9" evidence="8">
    <location>
        <begin position="5"/>
        <end position="87"/>
    </location>
</feature>
<evidence type="ECO:0000256" key="3">
    <source>
        <dbReference type="ARBA" id="ARBA00022729"/>
    </source>
</evidence>
<dbReference type="InterPro" id="IPR041469">
    <property type="entry name" value="Subtilisin-like_FN3"/>
</dbReference>
<evidence type="ECO:0000259" key="9">
    <source>
        <dbReference type="Pfam" id="PF17766"/>
    </source>
</evidence>
<evidence type="ECO:0000259" key="8">
    <source>
        <dbReference type="Pfam" id="PF05922"/>
    </source>
</evidence>
<comment type="similarity">
    <text evidence="1 6">Belongs to the peptidase S8 family.</text>
</comment>
<dbReference type="InterPro" id="IPR023828">
    <property type="entry name" value="Peptidase_S8_Ser-AS"/>
</dbReference>
<feature type="domain" description="Subtilisin-like protease fibronectin type-III" evidence="9">
    <location>
        <begin position="540"/>
        <end position="637"/>
    </location>
</feature>
<sequence length="670" mass="71396">MNMQVHIVYMGDLPKGKGGESVTVQSMHHNILTQVLGSPALAKESLVHSYGRSFNGFVARLSDKEAAKIRAMESVVSVFPNTVVPLHTTRSWNFLRFPESHPVADKEGDIIIGMLDTAGELVYDTSYHGIAAGDVRGAVPNARIAVYKVCWTNGCASADILAAFDDAIADGVDLLSVSFGSVFPIPYHEEPISIGSFHAMKNGILTSCSAGDNGPYRREIANYFPWALTVGASTIDRLFVTKVVLGNGQQILGNSLNSFYLGTTTFPLVYSGDAGNVTFGVDFNIARLCIPGTLNTNITKGGILLCDKAVDGEIVTASGAVGMIAPAYNDFISYAFAVPAVIISPDDYESIIEYTRTAHSPTATIFTTVSEVDVMAPTVADFSGRGPNPISPNILKPDLTAPGVNIFAAWSPLAFPSVDANDPRQEDYYIVSGTSMSCPHATGAAAYVKSFHPSWSPAAIKSALMTTATIVDPRKNEDGEFAYGSGQINPIEAVDPGLIFNASEADFVNFLCAEGYNSTLVGLISGDSSTCPGTLGKATDLNYPSFALSLLDGEQIDVTYPRTVTNVGSPNSTYFAWVTMPPEFTVVVEPSTLTFGEVGDTKSFTVRITGSPLYQVPLVSGSIQWTDGTHNVRTPIALFNNMPTIWASLGSTSPLEKNTQPWNAPAVFNN</sequence>
<dbReference type="Gene3D" id="2.60.40.2310">
    <property type="match status" value="1"/>
</dbReference>
<dbReference type="EMBL" id="LNRQ01000003">
    <property type="protein sequence ID" value="KZN00655.1"/>
    <property type="molecule type" value="Genomic_DNA"/>
</dbReference>
<comment type="caution">
    <text evidence="6">Lacks conserved residue(s) required for the propagation of feature annotation.</text>
</comment>
<keyword evidence="3" id="KW-0732">Signal</keyword>
<dbReference type="InterPro" id="IPR045051">
    <property type="entry name" value="SBT"/>
</dbReference>
<dbReference type="PANTHER" id="PTHR10795">
    <property type="entry name" value="PROPROTEIN CONVERTASE SUBTILISIN/KEXIN"/>
    <property type="match status" value="1"/>
</dbReference>
<dbReference type="InterPro" id="IPR037045">
    <property type="entry name" value="S8pro/Inhibitor_I9_sf"/>
</dbReference>
<dbReference type="InterPro" id="IPR036852">
    <property type="entry name" value="Peptidase_S8/S53_dom_sf"/>
</dbReference>
<dbReference type="GO" id="GO:0006508">
    <property type="term" value="P:proteolysis"/>
    <property type="evidence" value="ECO:0007669"/>
    <property type="project" value="UniProtKB-KW"/>
</dbReference>
<keyword evidence="4" id="KW-0378">Hydrolase</keyword>
<reference evidence="10" key="1">
    <citation type="journal article" date="2016" name="Nat. Genet.">
        <title>A high-quality carrot genome assembly provides new insights into carotenoid accumulation and asterid genome evolution.</title>
        <authorList>
            <person name="Iorizzo M."/>
            <person name="Ellison S."/>
            <person name="Senalik D."/>
            <person name="Zeng P."/>
            <person name="Satapoomin P."/>
            <person name="Huang J."/>
            <person name="Bowman M."/>
            <person name="Iovene M."/>
            <person name="Sanseverino W."/>
            <person name="Cavagnaro P."/>
            <person name="Yildiz M."/>
            <person name="Macko-Podgorni A."/>
            <person name="Moranska E."/>
            <person name="Grzebelus E."/>
            <person name="Grzebelus D."/>
            <person name="Ashrafi H."/>
            <person name="Zheng Z."/>
            <person name="Cheng S."/>
            <person name="Spooner D."/>
            <person name="Van Deynze A."/>
            <person name="Simon P."/>
        </authorList>
    </citation>
    <scope>NUCLEOTIDE SEQUENCE [LARGE SCALE GENOMIC DNA]</scope>
    <source>
        <tissue evidence="10">Leaf</tissue>
    </source>
</reference>
<gene>
    <name evidence="10" type="ORF">DCAR_009409</name>
</gene>
<name>A0A166A284_DAUCS</name>
<dbReference type="PROSITE" id="PS00138">
    <property type="entry name" value="SUBTILASE_SER"/>
    <property type="match status" value="1"/>
</dbReference>
<dbReference type="GO" id="GO:0004252">
    <property type="term" value="F:serine-type endopeptidase activity"/>
    <property type="evidence" value="ECO:0007669"/>
    <property type="project" value="InterPro"/>
</dbReference>
<evidence type="ECO:0000313" key="10">
    <source>
        <dbReference type="EMBL" id="KZN00655.1"/>
    </source>
</evidence>
<feature type="domain" description="Peptidase S8/S53" evidence="7">
    <location>
        <begin position="130"/>
        <end position="483"/>
    </location>
</feature>
<dbReference type="InterPro" id="IPR000209">
    <property type="entry name" value="Peptidase_S8/S53_dom"/>
</dbReference>
<comment type="caution">
    <text evidence="10">The sequence shown here is derived from an EMBL/GenBank/DDBJ whole genome shotgun (WGS) entry which is preliminary data.</text>
</comment>
<evidence type="ECO:0000256" key="4">
    <source>
        <dbReference type="ARBA" id="ARBA00022801"/>
    </source>
</evidence>
<protein>
    <submittedName>
        <fullName evidence="10">Uncharacterized protein</fullName>
    </submittedName>
</protein>
<dbReference type="AlphaFoldDB" id="A0A166A284"/>